<evidence type="ECO:0000313" key="2">
    <source>
        <dbReference type="EMBL" id="KAF2243090.1"/>
    </source>
</evidence>
<gene>
    <name evidence="2" type="ORF">BU26DRAFT_510284</name>
</gene>
<keyword evidence="3" id="KW-1185">Reference proteome</keyword>
<evidence type="ECO:0000256" key="1">
    <source>
        <dbReference type="SAM" id="MobiDB-lite"/>
    </source>
</evidence>
<proteinExistence type="predicted"/>
<reference evidence="2" key="1">
    <citation type="journal article" date="2020" name="Stud. Mycol.">
        <title>101 Dothideomycetes genomes: a test case for predicting lifestyles and emergence of pathogens.</title>
        <authorList>
            <person name="Haridas S."/>
            <person name="Albert R."/>
            <person name="Binder M."/>
            <person name="Bloem J."/>
            <person name="Labutti K."/>
            <person name="Salamov A."/>
            <person name="Andreopoulos B."/>
            <person name="Baker S."/>
            <person name="Barry K."/>
            <person name="Bills G."/>
            <person name="Bluhm B."/>
            <person name="Cannon C."/>
            <person name="Castanera R."/>
            <person name="Culley D."/>
            <person name="Daum C."/>
            <person name="Ezra D."/>
            <person name="Gonzalez J."/>
            <person name="Henrissat B."/>
            <person name="Kuo A."/>
            <person name="Liang C."/>
            <person name="Lipzen A."/>
            <person name="Lutzoni F."/>
            <person name="Magnuson J."/>
            <person name="Mondo S."/>
            <person name="Nolan M."/>
            <person name="Ohm R."/>
            <person name="Pangilinan J."/>
            <person name="Park H.-J."/>
            <person name="Ramirez L."/>
            <person name="Alfaro M."/>
            <person name="Sun H."/>
            <person name="Tritt A."/>
            <person name="Yoshinaga Y."/>
            <person name="Zwiers L.-H."/>
            <person name="Turgeon B."/>
            <person name="Goodwin S."/>
            <person name="Spatafora J."/>
            <person name="Crous P."/>
            <person name="Grigoriev I."/>
        </authorList>
    </citation>
    <scope>NUCLEOTIDE SEQUENCE</scope>
    <source>
        <strain evidence="2">CBS 122368</strain>
    </source>
</reference>
<dbReference type="OrthoDB" id="3798716at2759"/>
<evidence type="ECO:0000313" key="3">
    <source>
        <dbReference type="Proteomes" id="UP000800094"/>
    </source>
</evidence>
<dbReference type="Proteomes" id="UP000800094">
    <property type="component" value="Unassembled WGS sequence"/>
</dbReference>
<feature type="compositionally biased region" description="Basic and acidic residues" evidence="1">
    <location>
        <begin position="361"/>
        <end position="371"/>
    </location>
</feature>
<name>A0A6A6I0J1_9PLEO</name>
<feature type="compositionally biased region" description="Acidic residues" evidence="1">
    <location>
        <begin position="348"/>
        <end position="360"/>
    </location>
</feature>
<protein>
    <submittedName>
        <fullName evidence="2">Uncharacterized protein</fullName>
    </submittedName>
</protein>
<sequence>MASANPASGEKRPEDRMVARVGHMLNELFIKTRGVMHMNVLLRWATAAEVDLRRGDILLWKTCTMPKAEERLFPSGIPTDIQLRAYSFENCRLAIQEASPTLAYVLQGLDAIIQEPSLRPVTRSPMVAYLLRSRDDGDGNNNVAIDREVQARYHTVVKVVTEMPENDCWDAAPGMVIDSTCWQLGFGDSCANWDTYLKRRAVEGESIWWEPFGTCFSEHEADLQRGETVHAFLTEATIRTINNVLYREISLLGGREAVFRDSSDEEFRAWRKQLYGVLGTALERLRAKADWVLFSDPDKDSSVKKAELQQLVHGSGGEEHEIFMDALDGVIDCQRALFNHYSPISDAYEEEQGLEGEDETGDSRSTEADRI</sequence>
<dbReference type="AlphaFoldDB" id="A0A6A6I0J1"/>
<dbReference type="GeneID" id="54580544"/>
<organism evidence="2 3">
    <name type="scientific">Trematosphaeria pertusa</name>
    <dbReference type="NCBI Taxonomy" id="390896"/>
    <lineage>
        <taxon>Eukaryota</taxon>
        <taxon>Fungi</taxon>
        <taxon>Dikarya</taxon>
        <taxon>Ascomycota</taxon>
        <taxon>Pezizomycotina</taxon>
        <taxon>Dothideomycetes</taxon>
        <taxon>Pleosporomycetidae</taxon>
        <taxon>Pleosporales</taxon>
        <taxon>Massarineae</taxon>
        <taxon>Trematosphaeriaceae</taxon>
        <taxon>Trematosphaeria</taxon>
    </lineage>
</organism>
<dbReference type="EMBL" id="ML987206">
    <property type="protein sequence ID" value="KAF2243090.1"/>
    <property type="molecule type" value="Genomic_DNA"/>
</dbReference>
<accession>A0A6A6I0J1</accession>
<dbReference type="RefSeq" id="XP_033678094.1">
    <property type="nucleotide sequence ID" value="XM_033827214.1"/>
</dbReference>
<feature type="region of interest" description="Disordered" evidence="1">
    <location>
        <begin position="348"/>
        <end position="371"/>
    </location>
</feature>